<evidence type="ECO:0000313" key="1">
    <source>
        <dbReference type="EMBL" id="KAH1172715.1"/>
    </source>
</evidence>
<keyword evidence="2" id="KW-1185">Reference proteome</keyword>
<sequence>MEGGIACNFLRCFLRENKVLKKVLLCTTVASLTPYHLSCIINYINWQQGKATLLLKGDGLLGLWTRASDEIRGNLAHLPIPTPWESRELLPYVVSQRLEPCSGQV</sequence>
<comment type="caution">
    <text evidence="1">The sequence shown here is derived from an EMBL/GenBank/DDBJ whole genome shotgun (WGS) entry which is preliminary data.</text>
</comment>
<accession>A0A9D3X543</accession>
<dbReference type="EMBL" id="JAHDVG010000482">
    <property type="protein sequence ID" value="KAH1172715.1"/>
    <property type="molecule type" value="Genomic_DNA"/>
</dbReference>
<organism evidence="1 2">
    <name type="scientific">Mauremys mutica</name>
    <name type="common">yellowpond turtle</name>
    <dbReference type="NCBI Taxonomy" id="74926"/>
    <lineage>
        <taxon>Eukaryota</taxon>
        <taxon>Metazoa</taxon>
        <taxon>Chordata</taxon>
        <taxon>Craniata</taxon>
        <taxon>Vertebrata</taxon>
        <taxon>Euteleostomi</taxon>
        <taxon>Archelosauria</taxon>
        <taxon>Testudinata</taxon>
        <taxon>Testudines</taxon>
        <taxon>Cryptodira</taxon>
        <taxon>Durocryptodira</taxon>
        <taxon>Testudinoidea</taxon>
        <taxon>Geoemydidae</taxon>
        <taxon>Geoemydinae</taxon>
        <taxon>Mauremys</taxon>
    </lineage>
</organism>
<gene>
    <name evidence="1" type="ORF">KIL84_016554</name>
</gene>
<name>A0A9D3X543_9SAUR</name>
<evidence type="ECO:0000313" key="2">
    <source>
        <dbReference type="Proteomes" id="UP000827986"/>
    </source>
</evidence>
<proteinExistence type="predicted"/>
<protein>
    <submittedName>
        <fullName evidence="1">Uncharacterized protein</fullName>
    </submittedName>
</protein>
<dbReference type="Proteomes" id="UP000827986">
    <property type="component" value="Unassembled WGS sequence"/>
</dbReference>
<dbReference type="AlphaFoldDB" id="A0A9D3X543"/>
<reference evidence="1" key="1">
    <citation type="submission" date="2021-09" db="EMBL/GenBank/DDBJ databases">
        <title>The genome of Mauremys mutica provides insights into the evolution of semi-aquatic lifestyle.</title>
        <authorList>
            <person name="Gong S."/>
            <person name="Gao Y."/>
        </authorList>
    </citation>
    <scope>NUCLEOTIDE SEQUENCE</scope>
    <source>
        <strain evidence="1">MM-2020</strain>
        <tissue evidence="1">Muscle</tissue>
    </source>
</reference>